<evidence type="ECO:0000313" key="6">
    <source>
        <dbReference type="Proteomes" id="UP000240883"/>
    </source>
</evidence>
<dbReference type="AlphaFoldDB" id="A0A2T2N2A1"/>
<evidence type="ECO:0000256" key="1">
    <source>
        <dbReference type="ARBA" id="ARBA00010515"/>
    </source>
</evidence>
<evidence type="ECO:0000256" key="2">
    <source>
        <dbReference type="ARBA" id="ARBA00022801"/>
    </source>
</evidence>
<dbReference type="GO" id="GO:0016787">
    <property type="term" value="F:hydrolase activity"/>
    <property type="evidence" value="ECO:0007669"/>
    <property type="project" value="UniProtKB-KW"/>
</dbReference>
<organism evidence="5 6">
    <name type="scientific">Corynespora cassiicola Philippines</name>
    <dbReference type="NCBI Taxonomy" id="1448308"/>
    <lineage>
        <taxon>Eukaryota</taxon>
        <taxon>Fungi</taxon>
        <taxon>Dikarya</taxon>
        <taxon>Ascomycota</taxon>
        <taxon>Pezizomycotina</taxon>
        <taxon>Dothideomycetes</taxon>
        <taxon>Pleosporomycetidae</taxon>
        <taxon>Pleosporales</taxon>
        <taxon>Corynesporascaceae</taxon>
        <taxon>Corynespora</taxon>
    </lineage>
</organism>
<dbReference type="Gene3D" id="3.40.50.1820">
    <property type="entry name" value="alpha/beta hydrolase"/>
    <property type="match status" value="1"/>
</dbReference>
<dbReference type="InterPro" id="IPR050300">
    <property type="entry name" value="GDXG_lipolytic_enzyme"/>
</dbReference>
<sequence>MADEQQAEKVLQEMTANLVEKLKLVLFAPVTMRQMVTAEDTPATGSIWVSRSTFKKPDDCEELTSVLRKIFAELSPSKQSVVDFSIEHVKEKEQEPTVSEQEKYDRALKDVTADIVILYAHGGFYYTGSPASVRSLTLALAKATGGRFIVLEYRFAPQNVFPAAVIGLLLTYMSLLSPSEDAGYISVSAKNIVFAGDSSGGNLVLSLLALLQYIRDCHNGCVHFRGKWVDIPLSAGAATMSAHCDHALSFDFQARNKPYDIFVLEFLPYLQPSYPACDLWPTNPPRGDIYCDGPTLLHPLVSVAIAASWSAKDMPSIFMVTGQERLTDGQYYLAKKAEKSATTVRFLQYNALPHTFASFFPRLPHSKHLIHHWWSFCRDVVHNSSAVKRK</sequence>
<dbReference type="SUPFAM" id="SSF53474">
    <property type="entry name" value="alpha/beta-Hydrolases"/>
    <property type="match status" value="1"/>
</dbReference>
<dbReference type="STRING" id="1448308.A0A2T2N2A1"/>
<dbReference type="InterPro" id="IPR033140">
    <property type="entry name" value="Lipase_GDXG_put_SER_AS"/>
</dbReference>
<accession>A0A2T2N2A1</accession>
<dbReference type="Pfam" id="PF07859">
    <property type="entry name" value="Abhydrolase_3"/>
    <property type="match status" value="1"/>
</dbReference>
<dbReference type="InterPro" id="IPR013094">
    <property type="entry name" value="AB_hydrolase_3"/>
</dbReference>
<proteinExistence type="inferred from homology"/>
<dbReference type="PANTHER" id="PTHR48081:SF25">
    <property type="entry name" value="PUTATIVE (AFU_ORTHOLOGUE AFUA_3G11560)-RELATED"/>
    <property type="match status" value="1"/>
</dbReference>
<keyword evidence="2 5" id="KW-0378">Hydrolase</keyword>
<dbReference type="Proteomes" id="UP000240883">
    <property type="component" value="Unassembled WGS sequence"/>
</dbReference>
<keyword evidence="6" id="KW-1185">Reference proteome</keyword>
<comment type="similarity">
    <text evidence="1">Belongs to the 'GDXG' lipolytic enzyme family.</text>
</comment>
<feature type="active site" evidence="3">
    <location>
        <position position="198"/>
    </location>
</feature>
<dbReference type="OrthoDB" id="5354320at2759"/>
<name>A0A2T2N2A1_CORCC</name>
<feature type="domain" description="Alpha/beta hydrolase fold-3" evidence="4">
    <location>
        <begin position="117"/>
        <end position="357"/>
    </location>
</feature>
<dbReference type="InterPro" id="IPR029058">
    <property type="entry name" value="AB_hydrolase_fold"/>
</dbReference>
<gene>
    <name evidence="5" type="ORF">BS50DRAFT_626676</name>
</gene>
<evidence type="ECO:0000259" key="4">
    <source>
        <dbReference type="Pfam" id="PF07859"/>
    </source>
</evidence>
<evidence type="ECO:0000256" key="3">
    <source>
        <dbReference type="PROSITE-ProRule" id="PRU10038"/>
    </source>
</evidence>
<protein>
    <submittedName>
        <fullName evidence="5">Alpha/beta-hydrolase</fullName>
    </submittedName>
</protein>
<dbReference type="EMBL" id="KZ678156">
    <property type="protein sequence ID" value="PSN59376.1"/>
    <property type="molecule type" value="Genomic_DNA"/>
</dbReference>
<dbReference type="PANTHER" id="PTHR48081">
    <property type="entry name" value="AB HYDROLASE SUPERFAMILY PROTEIN C4A8.06C"/>
    <property type="match status" value="1"/>
</dbReference>
<reference evidence="5 6" key="1">
    <citation type="journal article" date="2018" name="Front. Microbiol.">
        <title>Genome-Wide Analysis of Corynespora cassiicola Leaf Fall Disease Putative Effectors.</title>
        <authorList>
            <person name="Lopez D."/>
            <person name="Ribeiro S."/>
            <person name="Label P."/>
            <person name="Fumanal B."/>
            <person name="Venisse J.S."/>
            <person name="Kohler A."/>
            <person name="de Oliveira R.R."/>
            <person name="Labutti K."/>
            <person name="Lipzen A."/>
            <person name="Lail K."/>
            <person name="Bauer D."/>
            <person name="Ohm R.A."/>
            <person name="Barry K.W."/>
            <person name="Spatafora J."/>
            <person name="Grigoriev I.V."/>
            <person name="Martin F.M."/>
            <person name="Pujade-Renaud V."/>
        </authorList>
    </citation>
    <scope>NUCLEOTIDE SEQUENCE [LARGE SCALE GENOMIC DNA]</scope>
    <source>
        <strain evidence="5 6">Philippines</strain>
    </source>
</reference>
<evidence type="ECO:0000313" key="5">
    <source>
        <dbReference type="EMBL" id="PSN59376.1"/>
    </source>
</evidence>
<dbReference type="PROSITE" id="PS01174">
    <property type="entry name" value="LIPASE_GDXG_SER"/>
    <property type="match status" value="1"/>
</dbReference>